<feature type="compositionally biased region" description="Polar residues" evidence="2">
    <location>
        <begin position="631"/>
        <end position="642"/>
    </location>
</feature>
<dbReference type="SUPFAM" id="SSF81901">
    <property type="entry name" value="HCP-like"/>
    <property type="match status" value="1"/>
</dbReference>
<dbReference type="OrthoDB" id="272077at2759"/>
<sequence>MAYNEQMAYQPPNRRYYSSKSSEPQPGPRPGPQSQARRAPPPQQQYNGSSGGYGQRQQTYEGNYQQDYGNNGYDSHATNGYDGHSNGGYENYENGGYRGYDGSDYNDYRDVHNDGYGHEARNNENYSNVYDGLQRNAGYGNMNEQYQQRPPPQQMRNDGSYGQPQPRGPAPQQAPYQQKRQQRSPLHQENQGFSNQSDSTSGALQRPGYGRSQSDGPGERGRQADPSRPKDRRDPRDKSRSRKPMIEPLPETLAWDNPFPTFPMKKKPMKNETDAIEDSMANTSLQPARHSEDLPRPSFASSNRPRPSLDSAERPQNYPNDPRGVNGHGVNNGQRGGLNQPPPIQTQAGYRPRQNPNGHYPNPQEPNSAIEPLISGPIGRSLTSPLEGASEIPRSRQAHVPDKSQAATYHGPDSPGYAPRSYQNFSPPQGGFSAQQARGPNKRPQQFAPEQTYGGHARQDTIEDVYDGYYENRPNNAKSPPFRDREAEIEAEMPNFDDPVGESRRAKAPSDPSVSALPPNHGRPGPDFYQQARSQRSQPDLRSQSRADPRQNHAVGSPEGMPNRDFGGAGSPPSQQNSNVYARPAYAALAQNRGPVPPQIATAPSALPPRQVYTPQSRNIQSPISPPQPGLSRNQTWQSQRSDPGPGHGFSPVEQDPYQRPATSQTGRPSLDERPPNPDALPEHPTPAQQAPPVRPALSHNITGLPQNRPAPVRQYNRVNTAVPTATTQISPSTSSRSSKERRRSAPITPQELDRLRNVAKANSSDQKLRLHYAKKLVEAAAVLSDEGGRADIKTRDKNRERYILEAYKEIKKLASQGYPDAQFYLADCYGQGALGLAVDTKEAFTLYQAAAKSGHAPSAYRTAVCCEMGPEDGGGTRKDPVKAVQWYKRAAALGDVPAMYKVGMILLKGLLGQARNLGDALIWLKRAADRADEENPHALHELGLLYESQMPGQDKIIRDDAYAFELFTRAAAFRYKFSQFRLGQAYEYGLLTCPIDARQSIQWYTKAAAQGEHQSELALSGWYLTGSPGILEQSDTEAYLWARKAATADPVPLPKAMFAMGYFTEVGIGCPRSLEEAKRWYGRAAAYKFPKAQERLEELKKGGPKVQKNRERLSRSNKDRNDAECVIM</sequence>
<proteinExistence type="predicted"/>
<evidence type="ECO:0000313" key="4">
    <source>
        <dbReference type="Proteomes" id="UP000800092"/>
    </source>
</evidence>
<dbReference type="PANTHER" id="PTHR46430:SF3">
    <property type="entry name" value="ACTIVATOR OF C KINASE PROTEIN 1"/>
    <property type="match status" value="1"/>
</dbReference>
<dbReference type="InterPro" id="IPR051726">
    <property type="entry name" value="Chitin_Synth_Reg"/>
</dbReference>
<feature type="compositionally biased region" description="Basic and acidic residues" evidence="2">
    <location>
        <begin position="1109"/>
        <end position="1124"/>
    </location>
</feature>
<evidence type="ECO:0000313" key="3">
    <source>
        <dbReference type="EMBL" id="KAF2237847.1"/>
    </source>
</evidence>
<dbReference type="InterPro" id="IPR011990">
    <property type="entry name" value="TPR-like_helical_dom_sf"/>
</dbReference>
<feature type="compositionally biased region" description="Polar residues" evidence="2">
    <location>
        <begin position="421"/>
        <end position="438"/>
    </location>
</feature>
<dbReference type="SMART" id="SM00671">
    <property type="entry name" value="SEL1"/>
    <property type="match status" value="7"/>
</dbReference>
<feature type="region of interest" description="Disordered" evidence="2">
    <location>
        <begin position="1"/>
        <end position="751"/>
    </location>
</feature>
<feature type="compositionally biased region" description="Basic and acidic residues" evidence="2">
    <location>
        <begin position="217"/>
        <end position="238"/>
    </location>
</feature>
<feature type="compositionally biased region" description="Polar residues" evidence="2">
    <location>
        <begin position="717"/>
        <end position="730"/>
    </location>
</feature>
<dbReference type="AlphaFoldDB" id="A0A6A6HIJ8"/>
<dbReference type="Proteomes" id="UP000800092">
    <property type="component" value="Unassembled WGS sequence"/>
</dbReference>
<keyword evidence="4" id="KW-1185">Reference proteome</keyword>
<dbReference type="Gene3D" id="1.25.40.10">
    <property type="entry name" value="Tetratricopeptide repeat domain"/>
    <property type="match status" value="2"/>
</dbReference>
<evidence type="ECO:0008006" key="5">
    <source>
        <dbReference type="Google" id="ProtNLM"/>
    </source>
</evidence>
<feature type="compositionally biased region" description="Basic and acidic residues" evidence="2">
    <location>
        <begin position="106"/>
        <end position="122"/>
    </location>
</feature>
<feature type="compositionally biased region" description="Low complexity" evidence="2">
    <location>
        <begin position="32"/>
        <end position="48"/>
    </location>
</feature>
<dbReference type="InterPro" id="IPR006597">
    <property type="entry name" value="Sel1-like"/>
</dbReference>
<dbReference type="PANTHER" id="PTHR46430">
    <property type="entry name" value="PROTEIN SKT5-RELATED"/>
    <property type="match status" value="1"/>
</dbReference>
<gene>
    <name evidence="3" type="ORF">EV356DRAFT_360493</name>
</gene>
<feature type="compositionally biased region" description="Polar residues" evidence="2">
    <location>
        <begin position="59"/>
        <end position="78"/>
    </location>
</feature>
<organism evidence="3 4">
    <name type="scientific">Viridothelium virens</name>
    <name type="common">Speckled blister lichen</name>
    <name type="synonym">Trypethelium virens</name>
    <dbReference type="NCBI Taxonomy" id="1048519"/>
    <lineage>
        <taxon>Eukaryota</taxon>
        <taxon>Fungi</taxon>
        <taxon>Dikarya</taxon>
        <taxon>Ascomycota</taxon>
        <taxon>Pezizomycotina</taxon>
        <taxon>Dothideomycetes</taxon>
        <taxon>Dothideomycetes incertae sedis</taxon>
        <taxon>Trypetheliales</taxon>
        <taxon>Trypetheliaceae</taxon>
        <taxon>Viridothelium</taxon>
    </lineage>
</organism>
<keyword evidence="1" id="KW-0677">Repeat</keyword>
<dbReference type="EMBL" id="ML991778">
    <property type="protein sequence ID" value="KAF2237847.1"/>
    <property type="molecule type" value="Genomic_DNA"/>
</dbReference>
<feature type="compositionally biased region" description="Polar residues" evidence="2">
    <location>
        <begin position="531"/>
        <end position="542"/>
    </location>
</feature>
<evidence type="ECO:0000256" key="2">
    <source>
        <dbReference type="SAM" id="MobiDB-lite"/>
    </source>
</evidence>
<feature type="region of interest" description="Disordered" evidence="2">
    <location>
        <begin position="1101"/>
        <end position="1124"/>
    </location>
</feature>
<reference evidence="3" key="1">
    <citation type="journal article" date="2020" name="Stud. Mycol.">
        <title>101 Dothideomycetes genomes: a test case for predicting lifestyles and emergence of pathogens.</title>
        <authorList>
            <person name="Haridas S."/>
            <person name="Albert R."/>
            <person name="Binder M."/>
            <person name="Bloem J."/>
            <person name="Labutti K."/>
            <person name="Salamov A."/>
            <person name="Andreopoulos B."/>
            <person name="Baker S."/>
            <person name="Barry K."/>
            <person name="Bills G."/>
            <person name="Bluhm B."/>
            <person name="Cannon C."/>
            <person name="Castanera R."/>
            <person name="Culley D."/>
            <person name="Daum C."/>
            <person name="Ezra D."/>
            <person name="Gonzalez J."/>
            <person name="Henrissat B."/>
            <person name="Kuo A."/>
            <person name="Liang C."/>
            <person name="Lipzen A."/>
            <person name="Lutzoni F."/>
            <person name="Magnuson J."/>
            <person name="Mondo S."/>
            <person name="Nolan M."/>
            <person name="Ohm R."/>
            <person name="Pangilinan J."/>
            <person name="Park H.-J."/>
            <person name="Ramirez L."/>
            <person name="Alfaro M."/>
            <person name="Sun H."/>
            <person name="Tritt A."/>
            <person name="Yoshinaga Y."/>
            <person name="Zwiers L.-H."/>
            <person name="Turgeon B."/>
            <person name="Goodwin S."/>
            <person name="Spatafora J."/>
            <person name="Crous P."/>
            <person name="Grigoriev I."/>
        </authorList>
    </citation>
    <scope>NUCLEOTIDE SEQUENCE</scope>
    <source>
        <strain evidence="3">Tuck. ex Michener</strain>
    </source>
</reference>
<protein>
    <recommendedName>
        <fullName evidence="5">HCP-like protein</fullName>
    </recommendedName>
</protein>
<accession>A0A6A6HIJ8</accession>
<name>A0A6A6HIJ8_VIRVR</name>
<feature type="compositionally biased region" description="Low complexity" evidence="2">
    <location>
        <begin position="161"/>
        <end position="179"/>
    </location>
</feature>
<dbReference type="Pfam" id="PF08238">
    <property type="entry name" value="Sel1"/>
    <property type="match status" value="7"/>
</dbReference>
<evidence type="ECO:0000256" key="1">
    <source>
        <dbReference type="ARBA" id="ARBA00022737"/>
    </source>
</evidence>
<feature type="compositionally biased region" description="Polar residues" evidence="2">
    <location>
        <begin position="183"/>
        <end position="203"/>
    </location>
</feature>
<feature type="compositionally biased region" description="Polar residues" evidence="2">
    <location>
        <begin position="613"/>
        <end position="623"/>
    </location>
</feature>